<evidence type="ECO:0000256" key="1">
    <source>
        <dbReference type="ARBA" id="ARBA00008857"/>
    </source>
</evidence>
<dbReference type="InterPro" id="IPR013762">
    <property type="entry name" value="Integrase-like_cat_sf"/>
</dbReference>
<dbReference type="PROSITE" id="PS51898">
    <property type="entry name" value="TYR_RECOMBINASE"/>
    <property type="match status" value="1"/>
</dbReference>
<dbReference type="SUPFAM" id="SSF56349">
    <property type="entry name" value="DNA breaking-rejoining enzymes"/>
    <property type="match status" value="1"/>
</dbReference>
<dbReference type="PANTHER" id="PTHR30349">
    <property type="entry name" value="PHAGE INTEGRASE-RELATED"/>
    <property type="match status" value="1"/>
</dbReference>
<evidence type="ECO:0000256" key="5">
    <source>
        <dbReference type="SAM" id="MobiDB-lite"/>
    </source>
</evidence>
<protein>
    <recommendedName>
        <fullName evidence="6">Tyr recombinase domain-containing protein</fullName>
    </recommendedName>
</protein>
<sequence>MVAFDNQLNGLDEMKKTRNKPLRTDYTVSFNVTKDDEWTLDIDMPDEEHTKMGDEAVARIIKSNLDELEQRRDESYSGERSNPRPLPGRAARLPLLRDAVEDYLSCKTWDSQTTKVQQTATLRLLTDFFGDRPIDDIKRSEANLFVEKLSLLPPRMHGVNSPYKALSMQEVIKQHKGETISPKTQKDHLTRTKSFFTWLSLRYDDLPDSPFKDLKLKDRRVGRRRHAFSDDDLMRVFTSYLYNQDPWPAQKQGKEPSKFWIPLILAYTGCRLNEACQLYVDDIITDAQGKTAHFYLNEDRPDQSIKGRLPRNVPIHKALIDAGFLEYVAAMRRKAEPRLFPELIYTDKGDGYGKAIGEFCRSFFKSLGVKGTPHCFRHNVVERLTKANVTKDLIQSIVGHIGQGSTDVTVKSYGGGEFDFKQKLTALHKLRYPFDDLVITYADFEQRTKRAYRLNSQKPGSSP</sequence>
<evidence type="ECO:0000259" key="6">
    <source>
        <dbReference type="PROSITE" id="PS51898"/>
    </source>
</evidence>
<dbReference type="Gene3D" id="1.10.443.10">
    <property type="entry name" value="Intergrase catalytic core"/>
    <property type="match status" value="1"/>
</dbReference>
<feature type="domain" description="Tyr recombinase" evidence="6">
    <location>
        <begin position="223"/>
        <end position="429"/>
    </location>
</feature>
<dbReference type="PANTHER" id="PTHR30349:SF41">
    <property type="entry name" value="INTEGRASE_RECOMBINASE PROTEIN MJ0367-RELATED"/>
    <property type="match status" value="1"/>
</dbReference>
<keyword evidence="3" id="KW-0238">DNA-binding</keyword>
<dbReference type="GO" id="GO:0015074">
    <property type="term" value="P:DNA integration"/>
    <property type="evidence" value="ECO:0007669"/>
    <property type="project" value="UniProtKB-KW"/>
</dbReference>
<evidence type="ECO:0000256" key="4">
    <source>
        <dbReference type="ARBA" id="ARBA00023172"/>
    </source>
</evidence>
<dbReference type="InterPro" id="IPR002104">
    <property type="entry name" value="Integrase_catalytic"/>
</dbReference>
<gene>
    <name evidence="7" type="ORF">PHACT_05995</name>
</gene>
<evidence type="ECO:0000313" key="8">
    <source>
        <dbReference type="Proteomes" id="UP000175669"/>
    </source>
</evidence>
<proteinExistence type="inferred from homology"/>
<evidence type="ECO:0000313" key="7">
    <source>
        <dbReference type="EMBL" id="OFE12743.1"/>
    </source>
</evidence>
<feature type="compositionally biased region" description="Basic and acidic residues" evidence="5">
    <location>
        <begin position="68"/>
        <end position="77"/>
    </location>
</feature>
<dbReference type="EMBL" id="MASR01000001">
    <property type="protein sequence ID" value="OFE12743.1"/>
    <property type="molecule type" value="Genomic_DNA"/>
</dbReference>
<evidence type="ECO:0000256" key="2">
    <source>
        <dbReference type="ARBA" id="ARBA00022908"/>
    </source>
</evidence>
<keyword evidence="8" id="KW-1185">Reference proteome</keyword>
<keyword evidence="4" id="KW-0233">DNA recombination</keyword>
<dbReference type="GO" id="GO:0003677">
    <property type="term" value="F:DNA binding"/>
    <property type="evidence" value="ECO:0007669"/>
    <property type="project" value="UniProtKB-KW"/>
</dbReference>
<name>A0A1E8CK10_9GAMM</name>
<evidence type="ECO:0000256" key="3">
    <source>
        <dbReference type="ARBA" id="ARBA00023125"/>
    </source>
</evidence>
<accession>A0A1E8CK10</accession>
<keyword evidence="2" id="KW-0229">DNA integration</keyword>
<dbReference type="InterPro" id="IPR050090">
    <property type="entry name" value="Tyrosine_recombinase_XerCD"/>
</dbReference>
<feature type="region of interest" description="Disordered" evidence="5">
    <location>
        <begin position="68"/>
        <end position="89"/>
    </location>
</feature>
<comment type="similarity">
    <text evidence="1">Belongs to the 'phage' integrase family.</text>
</comment>
<dbReference type="AlphaFoldDB" id="A0A1E8CK10"/>
<dbReference type="InterPro" id="IPR011010">
    <property type="entry name" value="DNA_brk_join_enz"/>
</dbReference>
<reference evidence="8" key="1">
    <citation type="submission" date="2016-07" db="EMBL/GenBank/DDBJ databases">
        <authorList>
            <person name="Florea S."/>
            <person name="Webb J.S."/>
            <person name="Jaromczyk J."/>
            <person name="Schardl C.L."/>
        </authorList>
    </citation>
    <scope>NUCLEOTIDE SEQUENCE [LARGE SCALE GENOMIC DNA]</scope>
    <source>
        <strain evidence="8">KCTC 42131</strain>
    </source>
</reference>
<dbReference type="GO" id="GO:0006310">
    <property type="term" value="P:DNA recombination"/>
    <property type="evidence" value="ECO:0007669"/>
    <property type="project" value="UniProtKB-KW"/>
</dbReference>
<comment type="caution">
    <text evidence="7">The sequence shown here is derived from an EMBL/GenBank/DDBJ whole genome shotgun (WGS) entry which is preliminary data.</text>
</comment>
<organism evidence="7 8">
    <name type="scientific">Pseudohongiella acticola</name>
    <dbReference type="NCBI Taxonomy" id="1524254"/>
    <lineage>
        <taxon>Bacteria</taxon>
        <taxon>Pseudomonadati</taxon>
        <taxon>Pseudomonadota</taxon>
        <taxon>Gammaproteobacteria</taxon>
        <taxon>Pseudomonadales</taxon>
        <taxon>Pseudohongiellaceae</taxon>
        <taxon>Pseudohongiella</taxon>
    </lineage>
</organism>
<dbReference type="Proteomes" id="UP000175669">
    <property type="component" value="Unassembled WGS sequence"/>
</dbReference>
<dbReference type="CDD" id="cd01184">
    <property type="entry name" value="INT_C_like_1"/>
    <property type="match status" value="1"/>
</dbReference>
<dbReference type="Pfam" id="PF00589">
    <property type="entry name" value="Phage_integrase"/>
    <property type="match status" value="1"/>
</dbReference>